<proteinExistence type="inferred from homology"/>
<evidence type="ECO:0000256" key="1">
    <source>
        <dbReference type="ARBA" id="ARBA00009353"/>
    </source>
</evidence>
<dbReference type="Gene3D" id="3.40.50.720">
    <property type="entry name" value="NAD(P)-binding Rossmann-like Domain"/>
    <property type="match status" value="1"/>
</dbReference>
<dbReference type="InterPro" id="IPR036291">
    <property type="entry name" value="NAD(P)-bd_dom_sf"/>
</dbReference>
<evidence type="ECO:0000313" key="5">
    <source>
        <dbReference type="Proteomes" id="UP001249020"/>
    </source>
</evidence>
<dbReference type="NCBIfam" id="TIGR01777">
    <property type="entry name" value="yfcH"/>
    <property type="match status" value="1"/>
</dbReference>
<protein>
    <submittedName>
        <fullName evidence="4">TIGR01777 family oxidoreductase</fullName>
    </submittedName>
</protein>
<evidence type="ECO:0000259" key="2">
    <source>
        <dbReference type="Pfam" id="PF01370"/>
    </source>
</evidence>
<dbReference type="SUPFAM" id="SSF51735">
    <property type="entry name" value="NAD(P)-binding Rossmann-fold domains"/>
    <property type="match status" value="1"/>
</dbReference>
<sequence length="298" mass="33201">MTQHILLTGGTGLIGRQLVKKLQGAYQLTVLSRDPSRAQRLLGSEINYLTLDDLSSLEDVDVVINLAGEPIADKRWTDSQKQRICHSRWDITQKLVDLIKAAKNPPHTFISGSAIGVYGRQGDTVVTETFTDFHDEFSREVCQKWEDIAFQANEFCRVCILRTGVVLSEEGGALAKMLMPFRLGLGGPIGTGKQFMAWIHIEDMLNGIAFLIDSRSAQGVYNLTSPNPNTNHFFSLALARRLERPCIFKVPAFVLKTLMGESSDLVLHGQKVVPEKLLTEGFTFHYPELKDALKALDL</sequence>
<dbReference type="CDD" id="cd05242">
    <property type="entry name" value="SDR_a8"/>
    <property type="match status" value="1"/>
</dbReference>
<name>A0AAW8QYQ3_9ALTE</name>
<dbReference type="RefSeq" id="WP_311359935.1">
    <property type="nucleotide sequence ID" value="NZ_JAVRIE010000001.1"/>
</dbReference>
<dbReference type="Pfam" id="PF08338">
    <property type="entry name" value="DUF1731"/>
    <property type="match status" value="1"/>
</dbReference>
<feature type="domain" description="NAD-dependent epimerase/dehydratase" evidence="2">
    <location>
        <begin position="5"/>
        <end position="223"/>
    </location>
</feature>
<evidence type="ECO:0000259" key="3">
    <source>
        <dbReference type="Pfam" id="PF08338"/>
    </source>
</evidence>
<comment type="caution">
    <text evidence="4">The sequence shown here is derived from an EMBL/GenBank/DDBJ whole genome shotgun (WGS) entry which is preliminary data.</text>
</comment>
<accession>A0AAW8QYQ3</accession>
<evidence type="ECO:0000313" key="4">
    <source>
        <dbReference type="EMBL" id="MDT0581121.1"/>
    </source>
</evidence>
<comment type="similarity">
    <text evidence="1">Belongs to the NAD(P)-dependent epimerase/dehydratase family. SDR39U1 subfamily.</text>
</comment>
<dbReference type="InterPro" id="IPR001509">
    <property type="entry name" value="Epimerase_deHydtase"/>
</dbReference>
<dbReference type="EMBL" id="JAVRIE010000001">
    <property type="protein sequence ID" value="MDT0581121.1"/>
    <property type="molecule type" value="Genomic_DNA"/>
</dbReference>
<reference evidence="4 5" key="1">
    <citation type="submission" date="2023-09" db="EMBL/GenBank/DDBJ databases">
        <authorList>
            <person name="Rey-Velasco X."/>
        </authorList>
    </citation>
    <scope>NUCLEOTIDE SEQUENCE [LARGE SCALE GENOMIC DNA]</scope>
    <source>
        <strain evidence="4 5">W409</strain>
    </source>
</reference>
<dbReference type="AlphaFoldDB" id="A0AAW8QYQ3"/>
<dbReference type="PANTHER" id="PTHR11092">
    <property type="entry name" value="SUGAR NUCLEOTIDE EPIMERASE RELATED"/>
    <property type="match status" value="1"/>
</dbReference>
<dbReference type="InterPro" id="IPR010099">
    <property type="entry name" value="SDR39U1"/>
</dbReference>
<organism evidence="4 5">
    <name type="scientific">Brumicola blandensis</name>
    <dbReference type="NCBI Taxonomy" id="3075611"/>
    <lineage>
        <taxon>Bacteria</taxon>
        <taxon>Pseudomonadati</taxon>
        <taxon>Pseudomonadota</taxon>
        <taxon>Gammaproteobacteria</taxon>
        <taxon>Alteromonadales</taxon>
        <taxon>Alteromonadaceae</taxon>
        <taxon>Brumicola</taxon>
    </lineage>
</organism>
<feature type="domain" description="DUF1731" evidence="3">
    <location>
        <begin position="250"/>
        <end position="296"/>
    </location>
</feature>
<keyword evidence="5" id="KW-1185">Reference proteome</keyword>
<dbReference type="Pfam" id="PF01370">
    <property type="entry name" value="Epimerase"/>
    <property type="match status" value="1"/>
</dbReference>
<gene>
    <name evidence="4" type="ORF">RM544_01095</name>
</gene>
<dbReference type="PANTHER" id="PTHR11092:SF0">
    <property type="entry name" value="EPIMERASE FAMILY PROTEIN SDR39U1"/>
    <property type="match status" value="1"/>
</dbReference>
<dbReference type="InterPro" id="IPR013549">
    <property type="entry name" value="DUF1731"/>
</dbReference>
<dbReference type="Proteomes" id="UP001249020">
    <property type="component" value="Unassembled WGS sequence"/>
</dbReference>